<dbReference type="Proteomes" id="UP000479114">
    <property type="component" value="Chromosome"/>
</dbReference>
<keyword evidence="3" id="KW-1185">Reference proteome</keyword>
<proteinExistence type="predicted"/>
<name>A0A6C0NWD0_9BACL</name>
<keyword evidence="1" id="KW-0472">Membrane</keyword>
<accession>A0A6C0NWD0</accession>
<dbReference type="KEGG" id="prz:GZH47_04740"/>
<evidence type="ECO:0000256" key="1">
    <source>
        <dbReference type="SAM" id="Phobius"/>
    </source>
</evidence>
<evidence type="ECO:0000313" key="2">
    <source>
        <dbReference type="EMBL" id="QHW30216.1"/>
    </source>
</evidence>
<keyword evidence="1" id="KW-0812">Transmembrane</keyword>
<dbReference type="EMBL" id="CP048286">
    <property type="protein sequence ID" value="QHW30216.1"/>
    <property type="molecule type" value="Genomic_DNA"/>
</dbReference>
<organism evidence="2 3">
    <name type="scientific">Paenibacillus rhizovicinus</name>
    <dbReference type="NCBI Taxonomy" id="2704463"/>
    <lineage>
        <taxon>Bacteria</taxon>
        <taxon>Bacillati</taxon>
        <taxon>Bacillota</taxon>
        <taxon>Bacilli</taxon>
        <taxon>Bacillales</taxon>
        <taxon>Paenibacillaceae</taxon>
        <taxon>Paenibacillus</taxon>
    </lineage>
</organism>
<sequence>MSRVQKFSRKKDASQVLTVDESAAALEAEWGLETNEEAGQLPPRGRTHPSNRQQMSRWFYRILIVLFIALLIGLLWWGRQYEYGMND</sequence>
<dbReference type="AlphaFoldDB" id="A0A6C0NWD0"/>
<keyword evidence="1" id="KW-1133">Transmembrane helix</keyword>
<feature type="transmembrane region" description="Helical" evidence="1">
    <location>
        <begin position="58"/>
        <end position="77"/>
    </location>
</feature>
<protein>
    <submittedName>
        <fullName evidence="2">Uncharacterized protein</fullName>
    </submittedName>
</protein>
<gene>
    <name evidence="2" type="ORF">GZH47_04740</name>
</gene>
<dbReference type="RefSeq" id="WP_162638945.1">
    <property type="nucleotide sequence ID" value="NZ_CP048286.1"/>
</dbReference>
<reference evidence="2 3" key="1">
    <citation type="submission" date="2020-02" db="EMBL/GenBank/DDBJ databases">
        <title>Paenibacillus sp. nov., isolated from rhizosphere soil of tomato.</title>
        <authorList>
            <person name="Weon H.-Y."/>
            <person name="Lee S.A."/>
        </authorList>
    </citation>
    <scope>NUCLEOTIDE SEQUENCE [LARGE SCALE GENOMIC DNA]</scope>
    <source>
        <strain evidence="2 3">14171R-81</strain>
    </source>
</reference>
<evidence type="ECO:0000313" key="3">
    <source>
        <dbReference type="Proteomes" id="UP000479114"/>
    </source>
</evidence>